<evidence type="ECO:0000313" key="2">
    <source>
        <dbReference type="EMBL" id="QJW92648.1"/>
    </source>
</evidence>
<dbReference type="Pfam" id="PF13679">
    <property type="entry name" value="Methyltransf_32"/>
    <property type="match status" value="1"/>
</dbReference>
<gene>
    <name evidence="2" type="ORF">FTUN_0145</name>
</gene>
<dbReference type="GO" id="GO:0032259">
    <property type="term" value="P:methylation"/>
    <property type="evidence" value="ECO:0007669"/>
    <property type="project" value="UniProtKB-KW"/>
</dbReference>
<dbReference type="Gene3D" id="3.40.50.150">
    <property type="entry name" value="Vaccinia Virus protein VP39"/>
    <property type="match status" value="1"/>
</dbReference>
<dbReference type="GO" id="GO:0005737">
    <property type="term" value="C:cytoplasm"/>
    <property type="evidence" value="ECO:0007669"/>
    <property type="project" value="TreeGrafter"/>
</dbReference>
<evidence type="ECO:0000313" key="3">
    <source>
        <dbReference type="Proteomes" id="UP000503447"/>
    </source>
</evidence>
<dbReference type="Proteomes" id="UP000503447">
    <property type="component" value="Chromosome"/>
</dbReference>
<accession>A0A6M5YF92</accession>
<keyword evidence="3" id="KW-1185">Reference proteome</keyword>
<dbReference type="PANTHER" id="PTHR13369:SF3">
    <property type="entry name" value="METHYLTRANSFERASE DOMAIN-CONTAINING PROTEIN"/>
    <property type="match status" value="1"/>
</dbReference>
<proteinExistence type="predicted"/>
<dbReference type="PANTHER" id="PTHR13369">
    <property type="match status" value="1"/>
</dbReference>
<dbReference type="InterPro" id="IPR029063">
    <property type="entry name" value="SAM-dependent_MTases_sf"/>
</dbReference>
<keyword evidence="2" id="KW-0808">Transferase</keyword>
<reference evidence="3" key="1">
    <citation type="submission" date="2020-05" db="EMBL/GenBank/DDBJ databases">
        <title>Frigoriglobus tundricola gen. nov., sp. nov., a psychrotolerant cellulolytic planctomycete of the family Gemmataceae with two divergent copies of 16S rRNA gene.</title>
        <authorList>
            <person name="Kulichevskaya I.S."/>
            <person name="Ivanova A.A."/>
            <person name="Naumoff D.G."/>
            <person name="Beletsky A.V."/>
            <person name="Rijpstra W.I.C."/>
            <person name="Sinninghe Damste J.S."/>
            <person name="Mardanov A.V."/>
            <person name="Ravin N.V."/>
            <person name="Dedysh S.N."/>
        </authorList>
    </citation>
    <scope>NUCLEOTIDE SEQUENCE [LARGE SCALE GENOMIC DNA]</scope>
    <source>
        <strain evidence="3">PL17</strain>
    </source>
</reference>
<dbReference type="RefSeq" id="WP_171469009.1">
    <property type="nucleotide sequence ID" value="NZ_CP053452.2"/>
</dbReference>
<dbReference type="EMBL" id="CP053452">
    <property type="protein sequence ID" value="QJW92648.1"/>
    <property type="molecule type" value="Genomic_DNA"/>
</dbReference>
<feature type="domain" description="Methyltransferase" evidence="1">
    <location>
        <begin position="163"/>
        <end position="299"/>
    </location>
</feature>
<dbReference type="KEGG" id="ftj:FTUN_0145"/>
<name>A0A6M5YF92_9BACT</name>
<evidence type="ECO:0000259" key="1">
    <source>
        <dbReference type="Pfam" id="PF13679"/>
    </source>
</evidence>
<dbReference type="SUPFAM" id="SSF53335">
    <property type="entry name" value="S-adenosyl-L-methionine-dependent methyltransferases"/>
    <property type="match status" value="1"/>
</dbReference>
<dbReference type="AlphaFoldDB" id="A0A6M5YF92"/>
<dbReference type="CDD" id="cd02440">
    <property type="entry name" value="AdoMet_MTases"/>
    <property type="match status" value="1"/>
</dbReference>
<keyword evidence="2" id="KW-0489">Methyltransferase</keyword>
<protein>
    <submittedName>
        <fullName evidence="2">SAM-dependent methyltransferase</fullName>
    </submittedName>
</protein>
<dbReference type="GO" id="GO:0008168">
    <property type="term" value="F:methyltransferase activity"/>
    <property type="evidence" value="ECO:0007669"/>
    <property type="project" value="UniProtKB-KW"/>
</dbReference>
<organism evidence="2 3">
    <name type="scientific">Frigoriglobus tundricola</name>
    <dbReference type="NCBI Taxonomy" id="2774151"/>
    <lineage>
        <taxon>Bacteria</taxon>
        <taxon>Pseudomonadati</taxon>
        <taxon>Planctomycetota</taxon>
        <taxon>Planctomycetia</taxon>
        <taxon>Gemmatales</taxon>
        <taxon>Gemmataceae</taxon>
        <taxon>Frigoriglobus</taxon>
    </lineage>
</organism>
<dbReference type="InterPro" id="IPR025714">
    <property type="entry name" value="Methyltranfer_dom"/>
</dbReference>
<sequence>MQTNPTRTELLQYVKDAVTGDEFSRATFAGATRGSACEWVRVVVRPVELRGARQVQFAYQGAKKVVTRNFPLNEVEPPLDELLGHGFAGVHISLRTEEIDIRTSRKGRVHFGRRKMGEPREAVVEPHNRVKDVPLPEGRADRLLEVMGIATPDGHVRASMRAKFTQINEFLKQLRHALDGTDLERLGRPVEILDCGCGSSYLTLAAHHYLNNVLGVPARVLGVDVNDEVIRKSTDRADRLGATGLNFECRRIGTTEIAADIVLALHACDTATDDALAQAVRSDARLLLSVPCCHHDLNRALQPGAGAGVLRPVLRHGIMLQRTADLVTDAFRALALRIMGYRTDVVEFVATEHTPRNLMIRAVRGGPLGAAVKPGFAGDRPRGPEEAAHIAEYIEMKRFWGVTPYIEKAFGEPFQNLVTARPL</sequence>